<dbReference type="EMBL" id="JAHRIO010080105">
    <property type="protein sequence ID" value="MEQ2184002.1"/>
    <property type="molecule type" value="Genomic_DNA"/>
</dbReference>
<feature type="non-terminal residue" evidence="1">
    <location>
        <position position="1"/>
    </location>
</feature>
<proteinExistence type="predicted"/>
<evidence type="ECO:0000313" key="2">
    <source>
        <dbReference type="Proteomes" id="UP001476798"/>
    </source>
</evidence>
<organism evidence="1 2">
    <name type="scientific">Goodea atripinnis</name>
    <dbReference type="NCBI Taxonomy" id="208336"/>
    <lineage>
        <taxon>Eukaryota</taxon>
        <taxon>Metazoa</taxon>
        <taxon>Chordata</taxon>
        <taxon>Craniata</taxon>
        <taxon>Vertebrata</taxon>
        <taxon>Euteleostomi</taxon>
        <taxon>Actinopterygii</taxon>
        <taxon>Neopterygii</taxon>
        <taxon>Teleostei</taxon>
        <taxon>Neoteleostei</taxon>
        <taxon>Acanthomorphata</taxon>
        <taxon>Ovalentaria</taxon>
        <taxon>Atherinomorphae</taxon>
        <taxon>Cyprinodontiformes</taxon>
        <taxon>Goodeidae</taxon>
        <taxon>Goodea</taxon>
    </lineage>
</organism>
<protein>
    <submittedName>
        <fullName evidence="1">Uncharacterized protein</fullName>
    </submittedName>
</protein>
<comment type="caution">
    <text evidence="1">The sequence shown here is derived from an EMBL/GenBank/DDBJ whole genome shotgun (WGS) entry which is preliminary data.</text>
</comment>
<accession>A0ABV0PKW3</accession>
<gene>
    <name evidence="1" type="ORF">GOODEAATRI_003589</name>
</gene>
<sequence length="55" mass="6762">GYLPANKERRELVLKRKREEYFGFIEQYYHSRTDEHYKDTYRQVILSSVHNLKGV</sequence>
<dbReference type="Proteomes" id="UP001476798">
    <property type="component" value="Unassembled WGS sequence"/>
</dbReference>
<evidence type="ECO:0000313" key="1">
    <source>
        <dbReference type="EMBL" id="MEQ2184002.1"/>
    </source>
</evidence>
<keyword evidence="2" id="KW-1185">Reference proteome</keyword>
<name>A0ABV0PKW3_9TELE</name>
<reference evidence="1 2" key="1">
    <citation type="submission" date="2021-06" db="EMBL/GenBank/DDBJ databases">
        <authorList>
            <person name="Palmer J.M."/>
        </authorList>
    </citation>
    <scope>NUCLEOTIDE SEQUENCE [LARGE SCALE GENOMIC DNA]</scope>
    <source>
        <strain evidence="1 2">GA_2019</strain>
        <tissue evidence="1">Muscle</tissue>
    </source>
</reference>